<sequence>MELQPRPLSQRRLPDLEIALKSILGFWLLYLALITLRALVLDFPDFWAMLARRGAVVLVGAALTFLVYLALRPLAAASLNRKAVIAGLLCLPASVAFSAFNYYIFYIYAPLDAAEMDAAMKDMTPLQMALQNIAESALSWYFIFAAWASLYVAMSYAKELRAADRRAAAFAREAQEAQLRALRYQINPHFLFNTLNSLSSLILSQRIEKAERMIMNLSNFFRTTLSADPTADIALEDEIKLQRLYLDIEQVRFPERLKVEVDVPPHLASVRVPVLILQPIVENAIKYGVARSRRGVTVRVSAYEEAGRLHLKVKDDGEEPPPLNCDGCGTGVGLKNVCERLIARYGVQAGCFHGPDPEGGFTVHVIMPVNRD</sequence>
<dbReference type="RefSeq" id="WP_109272123.1">
    <property type="nucleotide sequence ID" value="NZ_QFFF01000001.1"/>
</dbReference>
<keyword evidence="1" id="KW-0812">Transmembrane</keyword>
<feature type="transmembrane region" description="Helical" evidence="1">
    <location>
        <begin position="46"/>
        <end position="71"/>
    </location>
</feature>
<feature type="transmembrane region" description="Helical" evidence="1">
    <location>
        <begin position="20"/>
        <end position="40"/>
    </location>
</feature>
<feature type="domain" description="Histidine kinase/HSP90-like ATPase" evidence="2">
    <location>
        <begin position="275"/>
        <end position="370"/>
    </location>
</feature>
<keyword evidence="4" id="KW-0808">Transferase</keyword>
<dbReference type="Pfam" id="PF06580">
    <property type="entry name" value="His_kinase"/>
    <property type="match status" value="1"/>
</dbReference>
<evidence type="ECO:0000313" key="4">
    <source>
        <dbReference type="EMBL" id="PWG03950.1"/>
    </source>
</evidence>
<feature type="transmembrane region" description="Helical" evidence="1">
    <location>
        <begin position="83"/>
        <end position="108"/>
    </location>
</feature>
<feature type="domain" description="Signal transduction histidine kinase internal region" evidence="3">
    <location>
        <begin position="177"/>
        <end position="257"/>
    </location>
</feature>
<dbReference type="InterPro" id="IPR036890">
    <property type="entry name" value="HATPase_C_sf"/>
</dbReference>
<proteinExistence type="predicted"/>
<dbReference type="AlphaFoldDB" id="A0A2U2J6J0"/>
<name>A0A2U2J6J0_9SPHN</name>
<dbReference type="OrthoDB" id="2514702at2"/>
<comment type="caution">
    <text evidence="4">The sequence shown here is derived from an EMBL/GenBank/DDBJ whole genome shotgun (WGS) entry which is preliminary data.</text>
</comment>
<dbReference type="GO" id="GO:0016020">
    <property type="term" value="C:membrane"/>
    <property type="evidence" value="ECO:0007669"/>
    <property type="project" value="InterPro"/>
</dbReference>
<dbReference type="Gene3D" id="3.30.565.10">
    <property type="entry name" value="Histidine kinase-like ATPase, C-terminal domain"/>
    <property type="match status" value="1"/>
</dbReference>
<keyword evidence="1" id="KW-1133">Transmembrane helix</keyword>
<keyword evidence="4" id="KW-0418">Kinase</keyword>
<dbReference type="PANTHER" id="PTHR34220">
    <property type="entry name" value="SENSOR HISTIDINE KINASE YPDA"/>
    <property type="match status" value="1"/>
</dbReference>
<dbReference type="PANTHER" id="PTHR34220:SF7">
    <property type="entry name" value="SENSOR HISTIDINE KINASE YPDA"/>
    <property type="match status" value="1"/>
</dbReference>
<evidence type="ECO:0000256" key="1">
    <source>
        <dbReference type="SAM" id="Phobius"/>
    </source>
</evidence>
<accession>A0A2U2J6J0</accession>
<dbReference type="Proteomes" id="UP000245916">
    <property type="component" value="Unassembled WGS sequence"/>
</dbReference>
<keyword evidence="1" id="KW-0472">Membrane</keyword>
<gene>
    <name evidence="4" type="ORF">DF286_09610</name>
</gene>
<keyword evidence="5" id="KW-1185">Reference proteome</keyword>
<evidence type="ECO:0000259" key="3">
    <source>
        <dbReference type="Pfam" id="PF06580"/>
    </source>
</evidence>
<protein>
    <submittedName>
        <fullName evidence="4">Sensor histidine kinase</fullName>
    </submittedName>
</protein>
<dbReference type="InterPro" id="IPR003594">
    <property type="entry name" value="HATPase_dom"/>
</dbReference>
<evidence type="ECO:0000313" key="5">
    <source>
        <dbReference type="Proteomes" id="UP000245916"/>
    </source>
</evidence>
<dbReference type="Pfam" id="PF02518">
    <property type="entry name" value="HATPase_c"/>
    <property type="match status" value="1"/>
</dbReference>
<dbReference type="EMBL" id="QFFF01000001">
    <property type="protein sequence ID" value="PWG03950.1"/>
    <property type="molecule type" value="Genomic_DNA"/>
</dbReference>
<evidence type="ECO:0000259" key="2">
    <source>
        <dbReference type="Pfam" id="PF02518"/>
    </source>
</evidence>
<feature type="transmembrane region" description="Helical" evidence="1">
    <location>
        <begin position="138"/>
        <end position="157"/>
    </location>
</feature>
<dbReference type="InterPro" id="IPR010559">
    <property type="entry name" value="Sig_transdc_His_kin_internal"/>
</dbReference>
<reference evidence="4 5" key="1">
    <citation type="submission" date="2018-05" db="EMBL/GenBank/DDBJ databases">
        <title>Genome of Sphingosinicella humi QZX222.</title>
        <authorList>
            <person name="Qiao Z."/>
            <person name="Wang G."/>
        </authorList>
    </citation>
    <scope>NUCLEOTIDE SEQUENCE [LARGE SCALE GENOMIC DNA]</scope>
    <source>
        <strain evidence="4 5">QZX222</strain>
    </source>
</reference>
<organism evidence="4 5">
    <name type="scientific">Allosphingosinicella humi</name>
    <dbReference type="NCBI Taxonomy" id="2068657"/>
    <lineage>
        <taxon>Bacteria</taxon>
        <taxon>Pseudomonadati</taxon>
        <taxon>Pseudomonadota</taxon>
        <taxon>Alphaproteobacteria</taxon>
        <taxon>Sphingomonadales</taxon>
        <taxon>Sphingomonadaceae</taxon>
        <taxon>Allosphingosinicella</taxon>
    </lineage>
</organism>
<dbReference type="SUPFAM" id="SSF55874">
    <property type="entry name" value="ATPase domain of HSP90 chaperone/DNA topoisomerase II/histidine kinase"/>
    <property type="match status" value="1"/>
</dbReference>
<dbReference type="InterPro" id="IPR050640">
    <property type="entry name" value="Bact_2-comp_sensor_kinase"/>
</dbReference>
<dbReference type="GO" id="GO:0000155">
    <property type="term" value="F:phosphorelay sensor kinase activity"/>
    <property type="evidence" value="ECO:0007669"/>
    <property type="project" value="InterPro"/>
</dbReference>